<dbReference type="HAMAP" id="MF_00719">
    <property type="entry name" value="CobS"/>
    <property type="match status" value="1"/>
</dbReference>
<evidence type="ECO:0000256" key="1">
    <source>
        <dbReference type="ARBA" id="ARBA00001946"/>
    </source>
</evidence>
<evidence type="ECO:0000256" key="13">
    <source>
        <dbReference type="ARBA" id="ARBA00023136"/>
    </source>
</evidence>
<dbReference type="GO" id="GO:0005886">
    <property type="term" value="C:plasma membrane"/>
    <property type="evidence" value="ECO:0007669"/>
    <property type="project" value="UniProtKB-SubCell"/>
</dbReference>
<dbReference type="GO" id="GO:0051073">
    <property type="term" value="F:adenosylcobinamide-GDP ribazoletransferase activity"/>
    <property type="evidence" value="ECO:0007669"/>
    <property type="project" value="UniProtKB-UniRule"/>
</dbReference>
<dbReference type="Proteomes" id="UP000663499">
    <property type="component" value="Chromosome"/>
</dbReference>
<proteinExistence type="inferred from homology"/>
<feature type="transmembrane region" description="Helical" evidence="19">
    <location>
        <begin position="64"/>
        <end position="84"/>
    </location>
</feature>
<evidence type="ECO:0000256" key="16">
    <source>
        <dbReference type="ARBA" id="ARBA00032853"/>
    </source>
</evidence>
<comment type="subcellular location">
    <subcellularLocation>
        <location evidence="2 19">Cell membrane</location>
        <topology evidence="2 19">Multi-pass membrane protein</topology>
    </subcellularLocation>
</comment>
<keyword evidence="10 19" id="KW-0812">Transmembrane</keyword>
<keyword evidence="21" id="KW-1185">Reference proteome</keyword>
<keyword evidence="8 19" id="KW-0169">Cobalamin biosynthesis</keyword>
<evidence type="ECO:0000256" key="2">
    <source>
        <dbReference type="ARBA" id="ARBA00004651"/>
    </source>
</evidence>
<accession>A0A975AI72</accession>
<comment type="catalytic activity">
    <reaction evidence="17 19">
        <text>alpha-ribazole + adenosylcob(III)inamide-GDP = adenosylcob(III)alamin + GMP + H(+)</text>
        <dbReference type="Rhea" id="RHEA:16049"/>
        <dbReference type="ChEBI" id="CHEBI:10329"/>
        <dbReference type="ChEBI" id="CHEBI:15378"/>
        <dbReference type="ChEBI" id="CHEBI:18408"/>
        <dbReference type="ChEBI" id="CHEBI:58115"/>
        <dbReference type="ChEBI" id="CHEBI:60487"/>
        <dbReference type="EC" id="2.7.8.26"/>
    </reaction>
</comment>
<dbReference type="NCBIfam" id="TIGR00317">
    <property type="entry name" value="cobS"/>
    <property type="match status" value="1"/>
</dbReference>
<evidence type="ECO:0000256" key="15">
    <source>
        <dbReference type="ARBA" id="ARBA00032605"/>
    </source>
</evidence>
<evidence type="ECO:0000313" key="20">
    <source>
        <dbReference type="EMBL" id="QSX08379.1"/>
    </source>
</evidence>
<evidence type="ECO:0000256" key="18">
    <source>
        <dbReference type="ARBA" id="ARBA00049504"/>
    </source>
</evidence>
<evidence type="ECO:0000256" key="8">
    <source>
        <dbReference type="ARBA" id="ARBA00022573"/>
    </source>
</evidence>
<feature type="transmembrane region" description="Helical" evidence="19">
    <location>
        <begin position="105"/>
        <end position="124"/>
    </location>
</feature>
<dbReference type="InterPro" id="IPR003805">
    <property type="entry name" value="CobS"/>
</dbReference>
<comment type="cofactor">
    <cofactor evidence="1 19">
        <name>Mg(2+)</name>
        <dbReference type="ChEBI" id="CHEBI:18420"/>
    </cofactor>
</comment>
<dbReference type="EC" id="2.7.8.26" evidence="5 19"/>
<organism evidence="20 21">
    <name type="scientific">Alkalibacter rhizosphaerae</name>
    <dbReference type="NCBI Taxonomy" id="2815577"/>
    <lineage>
        <taxon>Bacteria</taxon>
        <taxon>Bacillati</taxon>
        <taxon>Bacillota</taxon>
        <taxon>Clostridia</taxon>
        <taxon>Eubacteriales</taxon>
        <taxon>Eubacteriaceae</taxon>
        <taxon>Alkalibacter</taxon>
    </lineage>
</organism>
<evidence type="ECO:0000256" key="10">
    <source>
        <dbReference type="ARBA" id="ARBA00022692"/>
    </source>
</evidence>
<gene>
    <name evidence="19 20" type="primary">cobS</name>
    <name evidence="20" type="ORF">J0B03_11400</name>
</gene>
<evidence type="ECO:0000256" key="3">
    <source>
        <dbReference type="ARBA" id="ARBA00004663"/>
    </source>
</evidence>
<evidence type="ECO:0000256" key="6">
    <source>
        <dbReference type="ARBA" id="ARBA00015850"/>
    </source>
</evidence>
<evidence type="ECO:0000256" key="11">
    <source>
        <dbReference type="ARBA" id="ARBA00022842"/>
    </source>
</evidence>
<evidence type="ECO:0000256" key="4">
    <source>
        <dbReference type="ARBA" id="ARBA00010561"/>
    </source>
</evidence>
<keyword evidence="13 19" id="KW-0472">Membrane</keyword>
<dbReference type="EMBL" id="CP071444">
    <property type="protein sequence ID" value="QSX08379.1"/>
    <property type="molecule type" value="Genomic_DNA"/>
</dbReference>
<dbReference type="GO" id="GO:0008818">
    <property type="term" value="F:cobalamin 5'-phosphate synthase activity"/>
    <property type="evidence" value="ECO:0007669"/>
    <property type="project" value="UniProtKB-UniRule"/>
</dbReference>
<protein>
    <recommendedName>
        <fullName evidence="6 19">Adenosylcobinamide-GDP ribazoletransferase</fullName>
        <ecNumber evidence="5 19">2.7.8.26</ecNumber>
    </recommendedName>
    <alternativeName>
        <fullName evidence="16 19">Cobalamin synthase</fullName>
    </alternativeName>
    <alternativeName>
        <fullName evidence="15 19">Cobalamin-5'-phosphate synthase</fullName>
    </alternativeName>
</protein>
<dbReference type="AlphaFoldDB" id="A0A975AI72"/>
<evidence type="ECO:0000313" key="21">
    <source>
        <dbReference type="Proteomes" id="UP000663499"/>
    </source>
</evidence>
<evidence type="ECO:0000256" key="17">
    <source>
        <dbReference type="ARBA" id="ARBA00048623"/>
    </source>
</evidence>
<dbReference type="Pfam" id="PF02654">
    <property type="entry name" value="CobS"/>
    <property type="match status" value="1"/>
</dbReference>
<feature type="transmembrane region" description="Helical" evidence="19">
    <location>
        <begin position="173"/>
        <end position="199"/>
    </location>
</feature>
<evidence type="ECO:0000256" key="7">
    <source>
        <dbReference type="ARBA" id="ARBA00022475"/>
    </source>
</evidence>
<dbReference type="PANTHER" id="PTHR34148:SF1">
    <property type="entry name" value="ADENOSYLCOBINAMIDE-GDP RIBAZOLETRANSFERASE"/>
    <property type="match status" value="1"/>
</dbReference>
<keyword evidence="7 19" id="KW-1003">Cell membrane</keyword>
<keyword evidence="12 19" id="KW-1133">Transmembrane helix</keyword>
<feature type="transmembrane region" description="Helical" evidence="19">
    <location>
        <begin position="219"/>
        <end position="238"/>
    </location>
</feature>
<keyword evidence="9 19" id="KW-0808">Transferase</keyword>
<evidence type="ECO:0000256" key="5">
    <source>
        <dbReference type="ARBA" id="ARBA00013200"/>
    </source>
</evidence>
<dbReference type="PANTHER" id="PTHR34148">
    <property type="entry name" value="ADENOSYLCOBINAMIDE-GDP RIBAZOLETRANSFERASE"/>
    <property type="match status" value="1"/>
</dbReference>
<evidence type="ECO:0000256" key="9">
    <source>
        <dbReference type="ARBA" id="ARBA00022679"/>
    </source>
</evidence>
<comment type="function">
    <text evidence="14 19">Joins adenosylcobinamide-GDP and alpha-ribazole to generate adenosylcobalamin (Ado-cobalamin). Also synthesizes adenosylcobalamin 5'-phosphate from adenosylcobinamide-GDP and alpha-ribazole 5'-phosphate.</text>
</comment>
<evidence type="ECO:0000256" key="14">
    <source>
        <dbReference type="ARBA" id="ARBA00025228"/>
    </source>
</evidence>
<comment type="similarity">
    <text evidence="4 19">Belongs to the CobS family.</text>
</comment>
<feature type="transmembrane region" description="Helical" evidence="19">
    <location>
        <begin position="33"/>
        <end position="52"/>
    </location>
</feature>
<name>A0A975AI72_9FIRM</name>
<dbReference type="KEGG" id="alka:J0B03_11400"/>
<sequence length="239" mass="25970">MKKLLVAISFYTRIPIHLKSEVTEDDFFSSMRLIPVVGILIGGVLAGLFWLLKSVPDDIRGLTLAVAYILLSGGLHIDGFMDSMDGLLSNRPKDRVFEIMKDSRVGAFGVLGILVLFSLLTVFLKYADWWMVFLFPVVGRSGALISASMTEYAKEKKELGARFMDDTKPIHGLLAGVLAVAVALPASFYHAGAVALAFLGTFIVTKWTVSKIGGNTGDTIGMVIEVTQAIFLVAAFYIV</sequence>
<evidence type="ECO:0000256" key="19">
    <source>
        <dbReference type="HAMAP-Rule" id="MF_00719"/>
    </source>
</evidence>
<dbReference type="RefSeq" id="WP_207299721.1">
    <property type="nucleotide sequence ID" value="NZ_CP071444.1"/>
</dbReference>
<reference evidence="20" key="1">
    <citation type="submission" date="2021-03" db="EMBL/GenBank/DDBJ databases">
        <title>Alkalibacter marinus sp. nov., isolated from tidal flat sediment.</title>
        <authorList>
            <person name="Namirimu T."/>
            <person name="Yang J.-A."/>
            <person name="Yang S.-H."/>
            <person name="Kim Y.-J."/>
            <person name="Kwon K.K."/>
        </authorList>
    </citation>
    <scope>NUCLEOTIDE SEQUENCE</scope>
    <source>
        <strain evidence="20">ES005</strain>
    </source>
</reference>
<evidence type="ECO:0000256" key="12">
    <source>
        <dbReference type="ARBA" id="ARBA00022989"/>
    </source>
</evidence>
<keyword evidence="11 19" id="KW-0460">Magnesium</keyword>
<comment type="catalytic activity">
    <reaction evidence="18 19">
        <text>alpha-ribazole 5'-phosphate + adenosylcob(III)inamide-GDP = adenosylcob(III)alamin 5'-phosphate + GMP + H(+)</text>
        <dbReference type="Rhea" id="RHEA:23560"/>
        <dbReference type="ChEBI" id="CHEBI:15378"/>
        <dbReference type="ChEBI" id="CHEBI:57918"/>
        <dbReference type="ChEBI" id="CHEBI:58115"/>
        <dbReference type="ChEBI" id="CHEBI:60487"/>
        <dbReference type="ChEBI" id="CHEBI:60493"/>
        <dbReference type="EC" id="2.7.8.26"/>
    </reaction>
</comment>
<dbReference type="GO" id="GO:0009236">
    <property type="term" value="P:cobalamin biosynthetic process"/>
    <property type="evidence" value="ECO:0007669"/>
    <property type="project" value="UniProtKB-UniRule"/>
</dbReference>
<comment type="pathway">
    <text evidence="3 19">Cofactor biosynthesis; adenosylcobalamin biosynthesis; adenosylcobalamin from cob(II)yrinate a,c-diamide: step 7/7.</text>
</comment>